<keyword evidence="3" id="KW-0805">Transcription regulation</keyword>
<evidence type="ECO:0000313" key="8">
    <source>
        <dbReference type="EMBL" id="GJJ75866.1"/>
    </source>
</evidence>
<dbReference type="Proteomes" id="UP000827284">
    <property type="component" value="Unassembled WGS sequence"/>
</dbReference>
<reference evidence="8" key="2">
    <citation type="journal article" date="2022" name="Microbiol. Resour. Announc.">
        <title>Whole-Genome Sequence of Entomortierella parvispora E1425, a Mucoromycotan Fungus Associated with Burkholderiaceae-Related Endosymbiotic Bacteria.</title>
        <authorList>
            <person name="Herlambang A."/>
            <person name="Guo Y."/>
            <person name="Takashima Y."/>
            <person name="Narisawa K."/>
            <person name="Ohta H."/>
            <person name="Nishizawa T."/>
        </authorList>
    </citation>
    <scope>NUCLEOTIDE SEQUENCE</scope>
    <source>
        <strain evidence="8">E1425</strain>
    </source>
</reference>
<dbReference type="Pfam" id="PF08598">
    <property type="entry name" value="Sds3"/>
    <property type="match status" value="1"/>
</dbReference>
<organism evidence="8 9">
    <name type="scientific">Entomortierella parvispora</name>
    <dbReference type="NCBI Taxonomy" id="205924"/>
    <lineage>
        <taxon>Eukaryota</taxon>
        <taxon>Fungi</taxon>
        <taxon>Fungi incertae sedis</taxon>
        <taxon>Mucoromycota</taxon>
        <taxon>Mortierellomycotina</taxon>
        <taxon>Mortierellomycetes</taxon>
        <taxon>Mortierellales</taxon>
        <taxon>Mortierellaceae</taxon>
        <taxon>Entomortierella</taxon>
    </lineage>
</organism>
<evidence type="ECO:0000256" key="5">
    <source>
        <dbReference type="ARBA" id="ARBA00023242"/>
    </source>
</evidence>
<keyword evidence="6" id="KW-0175">Coiled coil</keyword>
<dbReference type="SMART" id="SM01401">
    <property type="entry name" value="Sds3"/>
    <property type="match status" value="1"/>
</dbReference>
<dbReference type="InterPro" id="IPR013907">
    <property type="entry name" value="Sds3"/>
</dbReference>
<feature type="region of interest" description="Disordered" evidence="7">
    <location>
        <begin position="287"/>
        <end position="324"/>
    </location>
</feature>
<evidence type="ECO:0000313" key="9">
    <source>
        <dbReference type="Proteomes" id="UP000827284"/>
    </source>
</evidence>
<comment type="subcellular location">
    <subcellularLocation>
        <location evidence="1">Nucleus</location>
    </subcellularLocation>
</comment>
<proteinExistence type="predicted"/>
<keyword evidence="9" id="KW-1185">Reference proteome</keyword>
<evidence type="ECO:0000256" key="4">
    <source>
        <dbReference type="ARBA" id="ARBA00023163"/>
    </source>
</evidence>
<evidence type="ECO:0000256" key="2">
    <source>
        <dbReference type="ARBA" id="ARBA00022491"/>
    </source>
</evidence>
<dbReference type="GO" id="GO:0005654">
    <property type="term" value="C:nucleoplasm"/>
    <property type="evidence" value="ECO:0007669"/>
    <property type="project" value="UniProtKB-ARBA"/>
</dbReference>
<dbReference type="AlphaFoldDB" id="A0A9P3LYW5"/>
<accession>A0A9P3LYW5</accession>
<evidence type="ECO:0000256" key="1">
    <source>
        <dbReference type="ARBA" id="ARBA00004123"/>
    </source>
</evidence>
<feature type="compositionally biased region" description="Polar residues" evidence="7">
    <location>
        <begin position="64"/>
        <end position="84"/>
    </location>
</feature>
<feature type="coiled-coil region" evidence="6">
    <location>
        <begin position="152"/>
        <end position="179"/>
    </location>
</feature>
<gene>
    <name evidence="8" type="ORF">EMPS_08224</name>
</gene>
<keyword evidence="4" id="KW-0804">Transcription</keyword>
<protein>
    <recommendedName>
        <fullName evidence="10">Sds3-like-domain-containing protein</fullName>
    </recommendedName>
</protein>
<name>A0A9P3LYW5_9FUNG</name>
<dbReference type="GO" id="GO:0010468">
    <property type="term" value="P:regulation of gene expression"/>
    <property type="evidence" value="ECO:0007669"/>
    <property type="project" value="UniProtKB-ARBA"/>
</dbReference>
<reference evidence="8" key="1">
    <citation type="submission" date="2021-11" db="EMBL/GenBank/DDBJ databases">
        <authorList>
            <person name="Herlambang A."/>
            <person name="Guo Y."/>
            <person name="Takashima Y."/>
            <person name="Nishizawa T."/>
        </authorList>
    </citation>
    <scope>NUCLEOTIDE SEQUENCE</scope>
    <source>
        <strain evidence="8">E1425</strain>
    </source>
</reference>
<sequence length="354" mass="39933">MLSSSTTIESRHSISNNHNINKSNNNHSHSSHSSPSISQRTSSPSATSKVHRQPNSKDIKPTSHGKQTGTSTSTKVLSKGSASKNKNHSYEAALAAHSESEDSYTAGGGFISEMDEHDSAFDGAMEYDEEDGRSLLGEDFDGGSDVAVEVQENKKDKRRREFQDRLQKLELEFEENKQTIFQYQMARYKEEMSAILNGVHPDFHDQLEDLAEAREITIANARLYRDYQFECAQQAYRLETELAEEEYMGEREGLREKMLAVIDSKRRVLREDKENLDITNDFALEPTTRAHQTRKLRKRGQEAEIGTKNSKRKTAQPPAAKWLAADSDAMEDLSLIRKVVNTGTTKKSGTLKKK</sequence>
<dbReference type="OrthoDB" id="70376at2759"/>
<comment type="caution">
    <text evidence="8">The sequence shown here is derived from an EMBL/GenBank/DDBJ whole genome shotgun (WGS) entry which is preliminary data.</text>
</comment>
<evidence type="ECO:0000256" key="3">
    <source>
        <dbReference type="ARBA" id="ARBA00023015"/>
    </source>
</evidence>
<keyword evidence="5" id="KW-0539">Nucleus</keyword>
<evidence type="ECO:0000256" key="7">
    <source>
        <dbReference type="SAM" id="MobiDB-lite"/>
    </source>
</evidence>
<keyword evidence="2" id="KW-0678">Repressor</keyword>
<dbReference type="EMBL" id="BQFW01000011">
    <property type="protein sequence ID" value="GJJ75866.1"/>
    <property type="molecule type" value="Genomic_DNA"/>
</dbReference>
<evidence type="ECO:0008006" key="10">
    <source>
        <dbReference type="Google" id="ProtNLM"/>
    </source>
</evidence>
<dbReference type="PANTHER" id="PTHR21964">
    <property type="entry name" value="BREAST CANCER METASTASIS-SUPPRESSOR 1"/>
    <property type="match status" value="1"/>
</dbReference>
<evidence type="ECO:0000256" key="6">
    <source>
        <dbReference type="SAM" id="Coils"/>
    </source>
</evidence>
<feature type="compositionally biased region" description="Low complexity" evidence="7">
    <location>
        <begin position="13"/>
        <end position="48"/>
    </location>
</feature>
<feature type="region of interest" description="Disordered" evidence="7">
    <location>
        <begin position="1"/>
        <end position="85"/>
    </location>
</feature>